<dbReference type="RefSeq" id="WP_161767383.1">
    <property type="nucleotide sequence ID" value="NZ_JAAATW010000003.1"/>
</dbReference>
<sequence>MTNRFDISKAPLRAEPRTAAPAPVNSVPAMPGELIRSTLIAAGAAGAILVLLCLPAEYGIDPTGVGALTGLTEMGEIKTQLAAEADALGRRSGAGSCRSCSARHRARHPRMAR</sequence>
<organism evidence="2 3">
    <name type="scientific">Paragemmobacter ruber</name>
    <dbReference type="NCBI Taxonomy" id="1985673"/>
    <lineage>
        <taxon>Bacteria</taxon>
        <taxon>Pseudomonadati</taxon>
        <taxon>Pseudomonadota</taxon>
        <taxon>Alphaproteobacteria</taxon>
        <taxon>Rhodobacterales</taxon>
        <taxon>Paracoccaceae</taxon>
        <taxon>Paragemmobacter</taxon>
    </lineage>
</organism>
<evidence type="ECO:0000313" key="3">
    <source>
        <dbReference type="Proteomes" id="UP001517376"/>
    </source>
</evidence>
<comment type="caution">
    <text evidence="2">The sequence shown here is derived from an EMBL/GenBank/DDBJ whole genome shotgun (WGS) entry which is preliminary data.</text>
</comment>
<gene>
    <name evidence="2" type="ORF">GU920_12240</name>
</gene>
<dbReference type="Proteomes" id="UP001517376">
    <property type="component" value="Unassembled WGS sequence"/>
</dbReference>
<protein>
    <submittedName>
        <fullName evidence="2">Uncharacterized protein</fullName>
    </submittedName>
</protein>
<accession>A0ABW9Y7E1</accession>
<reference evidence="3" key="1">
    <citation type="submission" date="2020-01" db="EMBL/GenBank/DDBJ databases">
        <title>Sphingomonas sp. strain CSW-10.</title>
        <authorList>
            <person name="Chen W.-M."/>
        </authorList>
    </citation>
    <scope>NUCLEOTIDE SEQUENCE [LARGE SCALE GENOMIC DNA]</scope>
    <source>
        <strain evidence="3">CCP-1</strain>
    </source>
</reference>
<proteinExistence type="predicted"/>
<dbReference type="EMBL" id="JAAATW010000003">
    <property type="protein sequence ID" value="NBE08307.1"/>
    <property type="molecule type" value="Genomic_DNA"/>
</dbReference>
<keyword evidence="3" id="KW-1185">Reference proteome</keyword>
<feature type="region of interest" description="Disordered" evidence="1">
    <location>
        <begin position="1"/>
        <end position="26"/>
    </location>
</feature>
<feature type="compositionally biased region" description="Low complexity" evidence="1">
    <location>
        <begin position="90"/>
        <end position="100"/>
    </location>
</feature>
<evidence type="ECO:0000313" key="2">
    <source>
        <dbReference type="EMBL" id="NBE08307.1"/>
    </source>
</evidence>
<feature type="compositionally biased region" description="Basic residues" evidence="1">
    <location>
        <begin position="101"/>
        <end position="113"/>
    </location>
</feature>
<feature type="region of interest" description="Disordered" evidence="1">
    <location>
        <begin position="90"/>
        <end position="113"/>
    </location>
</feature>
<evidence type="ECO:0000256" key="1">
    <source>
        <dbReference type="SAM" id="MobiDB-lite"/>
    </source>
</evidence>
<name>A0ABW9Y7E1_9RHOB</name>